<dbReference type="SUPFAM" id="SSF55874">
    <property type="entry name" value="ATPase domain of HSP90 chaperone/DNA topoisomerase II/histidine kinase"/>
    <property type="match status" value="1"/>
</dbReference>
<feature type="region of interest" description="Disordered" evidence="2">
    <location>
        <begin position="293"/>
        <end position="328"/>
    </location>
</feature>
<feature type="compositionally biased region" description="Polar residues" evidence="2">
    <location>
        <begin position="1571"/>
        <end position="1585"/>
    </location>
</feature>
<evidence type="ECO:0000313" key="5">
    <source>
        <dbReference type="Proteomes" id="UP000887568"/>
    </source>
</evidence>
<reference evidence="4" key="1">
    <citation type="submission" date="2022-11" db="UniProtKB">
        <authorList>
            <consortium name="EnsemblMetazoa"/>
        </authorList>
    </citation>
    <scope>IDENTIFICATION</scope>
</reference>
<dbReference type="NCBIfam" id="NF047352">
    <property type="entry name" value="P_loop_sacsin"/>
    <property type="match status" value="1"/>
</dbReference>
<feature type="compositionally biased region" description="Low complexity" evidence="2">
    <location>
        <begin position="691"/>
        <end position="701"/>
    </location>
</feature>
<keyword evidence="1" id="KW-0175">Coiled coil</keyword>
<organism evidence="4 5">
    <name type="scientific">Patiria miniata</name>
    <name type="common">Bat star</name>
    <name type="synonym">Asterina miniata</name>
    <dbReference type="NCBI Taxonomy" id="46514"/>
    <lineage>
        <taxon>Eukaryota</taxon>
        <taxon>Metazoa</taxon>
        <taxon>Echinodermata</taxon>
        <taxon>Eleutherozoa</taxon>
        <taxon>Asterozoa</taxon>
        <taxon>Asteroidea</taxon>
        <taxon>Valvatacea</taxon>
        <taxon>Valvatida</taxon>
        <taxon>Asterinidae</taxon>
        <taxon>Patiria</taxon>
    </lineage>
</organism>
<feature type="compositionally biased region" description="Basic and acidic residues" evidence="2">
    <location>
        <begin position="726"/>
        <end position="743"/>
    </location>
</feature>
<feature type="domain" description="HTH OST-type" evidence="3">
    <location>
        <begin position="138"/>
        <end position="222"/>
    </location>
</feature>
<feature type="domain" description="HTH OST-type" evidence="3">
    <location>
        <begin position="423"/>
        <end position="497"/>
    </location>
</feature>
<feature type="region of interest" description="Disordered" evidence="2">
    <location>
        <begin position="1554"/>
        <end position="1684"/>
    </location>
</feature>
<feature type="region of interest" description="Disordered" evidence="2">
    <location>
        <begin position="3137"/>
        <end position="3168"/>
    </location>
</feature>
<feature type="domain" description="HTH OST-type" evidence="3">
    <location>
        <begin position="11"/>
        <end position="84"/>
    </location>
</feature>
<dbReference type="PANTHER" id="PTHR32387">
    <property type="entry name" value="WU:FJ29H11"/>
    <property type="match status" value="1"/>
</dbReference>
<dbReference type="EnsemblMetazoa" id="XM_038217944.1">
    <property type="protein sequence ID" value="XP_038073872.1"/>
    <property type="gene ID" value="LOC119741972"/>
</dbReference>
<dbReference type="Proteomes" id="UP000887568">
    <property type="component" value="Unplaced"/>
</dbReference>
<dbReference type="InterPro" id="IPR025605">
    <property type="entry name" value="OST-HTH/LOTUS_dom"/>
</dbReference>
<dbReference type="Pfam" id="PF12872">
    <property type="entry name" value="OST-HTH"/>
    <property type="match status" value="3"/>
</dbReference>
<feature type="compositionally biased region" description="Polar residues" evidence="2">
    <location>
        <begin position="3142"/>
        <end position="3153"/>
    </location>
</feature>
<feature type="region of interest" description="Disordered" evidence="2">
    <location>
        <begin position="3180"/>
        <end position="3286"/>
    </location>
</feature>
<feature type="region of interest" description="Disordered" evidence="2">
    <location>
        <begin position="719"/>
        <end position="792"/>
    </location>
</feature>
<name>A0A914BEM8_PATMI</name>
<sequence>MASASNMREEQLATLREELVELLKANQPHINLGNLQGLYSKHFKKDLAVRKFGVSSVKQLVPLLGDVVEIVTVGKSRFLMLKKLPVATKAQKKGGIRNYIPVENTTAAAKDTGNLSAGSEPSSKRYQTDQSSVCRRDTLMDLRKDLVELFQSSPTGYIELNCLPEKYKWKYKRALNLAEYGITTADSVAYAFRDILEVVSQCDNIKHQHVRIKPECTVAQQNRGVGKQTKPNYMQEKLKKLLQNYPGGLKLNAIGTKYAQVYYTNAPKRQAIKDACKDVFEFFSRCQTPSRRLLRLKPGHSKAGGGGRASEAVTSSQQLPHQFPPQLPKLPLKEQLQGQPHKMATSVKQLNTNQCFDDAVPSSRDKQRKRSASTQRQQQQSKKPRQAYLPLVQPFDTGSLSGGTGSSSKRYQPDDSSTWGRYTFIDVKKDLVELIQSSPEGHIELNCLPETYERKYNRALNLAEYGITTVDSIADTFSDILEVFNQCEHTRHLSVRNKPEDATAQQNRVSGEGAQSNSFQEEVKELLKDFPKGLKLKAVGKQYVKKYHKHTPKNKVIIRMCKDDFEVFSTGMCKTPSRRFIRLKPGHSKACGGGRASDAVTSFHQLPPIVFNNTGLGTSLQAAPEGCQDPCPVGIAGVAAGGIGVGGSGSSGASQAVAASPVPLLGLSVGAVAENPITPPGQGHLGPVLCQQNQDQQQQPQKLKETAVGLVQQEQIRSVSKVQPQCRDDAVESARDKQQKRSASESTQQQHQQQQCKKPRQVYLPPDEPYGEMCPSLLSSQRSSSKQQAQKQSTLDEVAQTLIGNLAAANRLVTVKRVVELLKQHFQATSLENLGLQNESQLPVLNHLMRLQSKVNVFIQAFVQVRPICTLHELRESLAMVDAPTGSTEKLDYAALHLGPLSKQPLVYYFFKFPPTKDDSDIPKITTLHVLEILNKYLSEKDLWRSYVKLEDFMAYVVEDYGVEGPYDLGLRIRSVALAISALRTAYREQKTTMDQARENLKTSMTEEVAEAMEKIRKAVISQADITGHQFPSGPQLEVRRRYCNTTAADAVNRVFNNAYELCAYSMPLRQFCNALRRMVMDRLSRSLFQLAICSGDLCRPDDLPEAILGSDDKDEEEIGPEVEQIPVKSKPTEDQVREELQCYLERIQHGNVNLRDLARIEDKLCQHFGFQDFVSLSRARKTFLQFLALDHPEVLESVGGTLMGLVSSNPSQGSIYRPSRMDLVEFIRQCDPCKESPDTLDICLCAHYQVSSVEELGHGPVNRLSQQIIKMAATVNQPEEQNAVIYETALCASNRRNESKHKEVGLFGSQSLESALACLASAPLLEDLAEWSHWSMVFEPEHGNLKAFLERNPGQSVSPPIEINALEVRPGVLLRLATDTSPDHFAAAAKRGDSINTVGHLASLVAKEGLTNAPLALLSNHMETALNILAVESEGEEMKHRAVIGFVLDCLMAVPLLIGQTVVRQVILNPLTTVIGSEVKSRQLILKACRTTTQRTKIQRLGLLLGIGQWKNSFTEERMPRNMDKEEDYVEDFLGSEDECYFSDLLGMSKAPKRTEAAESSSTTEVSPIDTPSLQDAEELSQTSLEKDEQSRDAQEVLKEEETKEQSEDDFGNLIAASFEDDEESMEVQEDLCKREGDTDDSQAVGTGEEISARGETLDGDTPPVTEETIKTEDEAEPEPDLTPFQRDVLDCRAVIHSICREEFGVGMELDEQTQRLMDRQRERIGRSLKRLSEELYSKDTHFVLELIQNADDNEYETGVDPSLVFLVDRSEVTVLNNEVGFSESNIRALCDIGRSTKGKHKRGYIGHKGIGFKSVFRVTDKPEITSKGYHVCFDQSSDQMGYILPTWVGPEEIQDVAQMEEPTKPWTTRITLPLKGDFQRTTSLVNKFEDVQPSLLLFLNRLRSIIIVKKEENTTSHMSRRDKGGNVVEIRHSKHTDSWLLIKKCLDAAKLQRVGIESTELGLAFPLSDGMSSEQNVFAFLPLRSYGFRFIIQGDFDIPSSREDVDADSAWNQWLLREIAPLFIDALENFKAHYHDDPVHAVCQFLKFVPMESQILTDFFRKVATNIHQRLKATPCMPVLTGQGEDDVCWKLPSETLMCPDRSVRELVCELVPEDTLQEHLSCSYLHPHVASAVSEVLLKSLGVKVLQMAELMNILSSVARAAKQTEEPLSPKTVAQWLTCIYRSRDKYDVSQGTLDQLRSIPMIPLSSGRVVTMEEGSVFFPNREEDRTNQSQGQMPSVAHSQPLQALEEDMCTLDGRVLTSLDSVANSQVIQLLEELGVLRISPRDVIGHHILPVIQSDQWKDKSQDVLVGYVVYIKEQLARQPDVCDLDKIADCIHVVTNHGLIQPRERPVHFTVTYGNPVDLNQDLPGCDWVLLDSCYIFHDRPHRLHPNETMSWNAFFSKLGVLNFLAVEKKVVTVKVEELDVTPWADLGQFWEEPADGVYKIHDNACKEFEELVQANLEMSTIQSQRRCLLEILNHEWSRYYPAFMGAEVFDQSGTKLASTESSFAIHLKTSPWLPSTPIREDNAGQEVFRRPNDIFIYSVRARELLGDHVPYLDAPVQGDGGPMLQFIGLKTIGVLDVNFMISKLKSWCGDEGQSPDLRSGTPFCTSLGHIIRVYSYLEENCRPKELKELFSDHRVVFVPPKVMLQKYEVPVPGQFVHKSLVYWQDPSSLLKKYIKWSTRAQLCALYPQNMEDFFRRQINVDSMPTIKEYAQVLVHCAGAIALPDNARIKEEVLVLYSMLGQKCSALSSSGHRHYSDEHAVGSAQQEPDVKSSSVQFLKSILEGQAVFPTSGNKWVTAEEKPLICDSQSTDIQKLFLDKKEVHLLNFGDRNRLGRVVEGVSGSVDQQYVDVFLEAFGIEMLSDCIKEEFITELTKPSPLLQLFLHDVCHYIQLYMSMQRNVKKEFQSTCEKLSTTLNIAAKLKVMRFMSAKKIDKVYRFTHDPSVFAEQSVECGLQELTEFYIVTGISKNLRQNSNVRREVAKLFSCESTEVQEALFSFIGSLLLEMGSKRGESVEKGINEGICRALGLTFPREDNDEPWEVPKPFIPEEVVFKPTKVKPVREATQPQPSASSLLQGNDGAAIRSWPPRCGTYGPQISTKAGGFPKNEEAVLKMWPPVQQLVGAYQAAPFSTGPPQSTGRQSQPRYGMPHEGTAITQGMPHYQSCQDGVVVRTSGANGGGEVPNPGQVAGQGGSREGIGPPHLHQPSAGGPVQPRPAQAQQEASSPNESSSDPTQLAKNMEGLGSTEEDSWESASLGSGLVKDDNGNGDDNVEGIPAPEMVKGDFYSPPQVQRSAALPHPSTGSIKKFFLPPHTSGEAIEVEFEDIAPGPALLESLEGLGRPLGNNTDTTNIARWGEKLVYLYLLQQAQSMSPEGSEVTVKWVNMQDETGDPYDIVITCGSQNIYVEVKSTIRDQKQVVEISPRQVAFALEMGQAFHLYRVFNAGNKSGVRLGRLQNLALRMDRKEVKLFMYL</sequence>
<dbReference type="Pfam" id="PF13020">
    <property type="entry name" value="NOV_C"/>
    <property type="match status" value="1"/>
</dbReference>
<dbReference type="Gene3D" id="3.30.420.610">
    <property type="entry name" value="LOTUS domain-like"/>
    <property type="match status" value="3"/>
</dbReference>
<dbReference type="RefSeq" id="XP_038073872.1">
    <property type="nucleotide sequence ID" value="XM_038217944.1"/>
</dbReference>
<dbReference type="OMA" id="SQWGLVF"/>
<feature type="compositionally biased region" description="Acidic residues" evidence="2">
    <location>
        <begin position="1620"/>
        <end position="1631"/>
    </location>
</feature>
<dbReference type="InterPro" id="IPR036890">
    <property type="entry name" value="HATPase_C_sf"/>
</dbReference>
<dbReference type="CDD" id="cd08824">
    <property type="entry name" value="LOTUS"/>
    <property type="match status" value="1"/>
</dbReference>
<dbReference type="PROSITE" id="PS51644">
    <property type="entry name" value="HTH_OST"/>
    <property type="match status" value="3"/>
</dbReference>
<feature type="region of interest" description="Disordered" evidence="2">
    <location>
        <begin position="353"/>
        <end position="415"/>
    </location>
</feature>
<evidence type="ECO:0000256" key="1">
    <source>
        <dbReference type="SAM" id="Coils"/>
    </source>
</evidence>
<dbReference type="Pfam" id="PF25794">
    <property type="entry name" value="SACS"/>
    <property type="match status" value="1"/>
</dbReference>
<dbReference type="InterPro" id="IPR058210">
    <property type="entry name" value="SACS/Nov_dom"/>
</dbReference>
<feature type="compositionally biased region" description="Basic and acidic residues" evidence="2">
    <location>
        <begin position="1586"/>
        <end position="1607"/>
    </location>
</feature>
<dbReference type="InterPro" id="IPR052957">
    <property type="entry name" value="Auxin_embryo_med"/>
</dbReference>
<proteinExistence type="predicted"/>
<evidence type="ECO:0000256" key="2">
    <source>
        <dbReference type="SAM" id="MobiDB-lite"/>
    </source>
</evidence>
<feature type="compositionally biased region" description="Low complexity" evidence="2">
    <location>
        <begin position="776"/>
        <end position="792"/>
    </location>
</feature>
<dbReference type="Gene3D" id="3.30.565.10">
    <property type="entry name" value="Histidine kinase-like ATPase, C-terminal domain"/>
    <property type="match status" value="1"/>
</dbReference>
<feature type="region of interest" description="Disordered" evidence="2">
    <location>
        <begin position="675"/>
        <end position="705"/>
    </location>
</feature>
<accession>A0A914BEM8</accession>
<feature type="coiled-coil region" evidence="1">
    <location>
        <begin position="980"/>
        <end position="1007"/>
    </location>
</feature>
<feature type="compositionally biased region" description="Polar residues" evidence="2">
    <location>
        <begin position="3227"/>
        <end position="3246"/>
    </location>
</feature>
<dbReference type="InterPro" id="IPR024975">
    <property type="entry name" value="NOV_C"/>
</dbReference>
<protein>
    <recommendedName>
        <fullName evidence="3">HTH OST-type domain-containing protein</fullName>
    </recommendedName>
</protein>
<feature type="compositionally biased region" description="Polar residues" evidence="2">
    <location>
        <begin position="503"/>
        <end position="516"/>
    </location>
</feature>
<feature type="compositionally biased region" description="Low complexity" evidence="2">
    <location>
        <begin position="372"/>
        <end position="381"/>
    </location>
</feature>
<dbReference type="GeneID" id="119741972"/>
<dbReference type="PANTHER" id="PTHR32387:SF0">
    <property type="entry name" value="PROTEIN NO VEIN"/>
    <property type="match status" value="1"/>
</dbReference>
<dbReference type="OrthoDB" id="1262810at2759"/>
<evidence type="ECO:0000259" key="3">
    <source>
        <dbReference type="PROSITE" id="PS51644"/>
    </source>
</evidence>
<keyword evidence="5" id="KW-1185">Reference proteome</keyword>
<feature type="region of interest" description="Disordered" evidence="2">
    <location>
        <begin position="494"/>
        <end position="516"/>
    </location>
</feature>
<dbReference type="InterPro" id="IPR041966">
    <property type="entry name" value="LOTUS-like"/>
</dbReference>
<evidence type="ECO:0000313" key="4">
    <source>
        <dbReference type="EnsemblMetazoa" id="XP_038073872.1"/>
    </source>
</evidence>